<keyword evidence="3" id="KW-1185">Reference proteome</keyword>
<dbReference type="AlphaFoldDB" id="A0A9X0B6E8"/>
<evidence type="ECO:0000313" key="2">
    <source>
        <dbReference type="EMBL" id="KAJ5389796.1"/>
    </source>
</evidence>
<evidence type="ECO:0000313" key="3">
    <source>
        <dbReference type="Proteomes" id="UP001147782"/>
    </source>
</evidence>
<evidence type="ECO:0000256" key="1">
    <source>
        <dbReference type="SAM" id="MobiDB-lite"/>
    </source>
</evidence>
<name>A0A9X0B6E8_9EURO</name>
<sequence>MSIPEPSSSSSRNAAGSLSQNNVSQVPRSSQNSVNRFARAPASDGPYYAGARMGERSTHMNGLSNQVNAVDDILKSK</sequence>
<dbReference type="OrthoDB" id="4501485at2759"/>
<feature type="region of interest" description="Disordered" evidence="1">
    <location>
        <begin position="1"/>
        <end position="77"/>
    </location>
</feature>
<dbReference type="RefSeq" id="XP_056560524.1">
    <property type="nucleotide sequence ID" value="XM_056693795.1"/>
</dbReference>
<dbReference type="EMBL" id="JAPZBS010000001">
    <property type="protein sequence ID" value="KAJ5389796.1"/>
    <property type="molecule type" value="Genomic_DNA"/>
</dbReference>
<accession>A0A9X0B6E8</accession>
<feature type="compositionally biased region" description="Polar residues" evidence="1">
    <location>
        <begin position="12"/>
        <end position="35"/>
    </location>
</feature>
<proteinExistence type="predicted"/>
<organism evidence="2 3">
    <name type="scientific">Penicillium cataractarum</name>
    <dbReference type="NCBI Taxonomy" id="2100454"/>
    <lineage>
        <taxon>Eukaryota</taxon>
        <taxon>Fungi</taxon>
        <taxon>Dikarya</taxon>
        <taxon>Ascomycota</taxon>
        <taxon>Pezizomycotina</taxon>
        <taxon>Eurotiomycetes</taxon>
        <taxon>Eurotiomycetidae</taxon>
        <taxon>Eurotiales</taxon>
        <taxon>Aspergillaceae</taxon>
        <taxon>Penicillium</taxon>
    </lineage>
</organism>
<comment type="caution">
    <text evidence="2">The sequence shown here is derived from an EMBL/GenBank/DDBJ whole genome shotgun (WGS) entry which is preliminary data.</text>
</comment>
<feature type="compositionally biased region" description="Polar residues" evidence="1">
    <location>
        <begin position="59"/>
        <end position="68"/>
    </location>
</feature>
<reference evidence="2" key="1">
    <citation type="submission" date="2022-11" db="EMBL/GenBank/DDBJ databases">
        <authorList>
            <person name="Petersen C."/>
        </authorList>
    </citation>
    <scope>NUCLEOTIDE SEQUENCE</scope>
    <source>
        <strain evidence="2">IBT 29864</strain>
    </source>
</reference>
<dbReference type="GeneID" id="81432972"/>
<dbReference type="Proteomes" id="UP001147782">
    <property type="component" value="Unassembled WGS sequence"/>
</dbReference>
<protein>
    <submittedName>
        <fullName evidence="2">Uncharacterized protein</fullName>
    </submittedName>
</protein>
<reference evidence="2" key="2">
    <citation type="journal article" date="2023" name="IMA Fungus">
        <title>Comparative genomic study of the Penicillium genus elucidates a diverse pangenome and 15 lateral gene transfer events.</title>
        <authorList>
            <person name="Petersen C."/>
            <person name="Sorensen T."/>
            <person name="Nielsen M.R."/>
            <person name="Sondergaard T.E."/>
            <person name="Sorensen J.L."/>
            <person name="Fitzpatrick D.A."/>
            <person name="Frisvad J.C."/>
            <person name="Nielsen K.L."/>
        </authorList>
    </citation>
    <scope>NUCLEOTIDE SEQUENCE</scope>
    <source>
        <strain evidence="2">IBT 29864</strain>
    </source>
</reference>
<gene>
    <name evidence="2" type="ORF">N7496_000864</name>
</gene>